<evidence type="ECO:0000313" key="2">
    <source>
        <dbReference type="Proteomes" id="UP000032233"/>
    </source>
</evidence>
<dbReference type="InterPro" id="IPR003374">
    <property type="entry name" value="ApbE-like_sf"/>
</dbReference>
<accession>A0A0D2GAV6</accession>
<dbReference type="SUPFAM" id="SSF143631">
    <property type="entry name" value="ApbE-like"/>
    <property type="match status" value="1"/>
</dbReference>
<dbReference type="InParanoid" id="A0A0D2GAV6"/>
<dbReference type="EMBL" id="AZAC01000036">
    <property type="protein sequence ID" value="KIX11977.1"/>
    <property type="molecule type" value="Genomic_DNA"/>
</dbReference>
<dbReference type="Proteomes" id="UP000032233">
    <property type="component" value="Unassembled WGS sequence"/>
</dbReference>
<organism evidence="1 2">
    <name type="scientific">Dethiosulfatarculus sandiegensis</name>
    <dbReference type="NCBI Taxonomy" id="1429043"/>
    <lineage>
        <taxon>Bacteria</taxon>
        <taxon>Pseudomonadati</taxon>
        <taxon>Thermodesulfobacteriota</taxon>
        <taxon>Desulfarculia</taxon>
        <taxon>Desulfarculales</taxon>
        <taxon>Desulfarculaceae</taxon>
        <taxon>Dethiosulfatarculus</taxon>
    </lineage>
</organism>
<evidence type="ECO:0000313" key="1">
    <source>
        <dbReference type="EMBL" id="KIX11977.1"/>
    </source>
</evidence>
<dbReference type="STRING" id="1429043.X474_21515"/>
<sequence length="213" mass="22275">MAAMQKPRDLSPMSAVAGAVADLTCQEGFDLGADKILVNNGGDIALRLGPSAKATVGVEQPCLDKTKNRSILGKLIFDRNSQVGGVATSGWQGRSFSKGVADMVTVWAENAARADALATWLGSAITVSGPGVEKVKGAKIDPLGDLADEQVVAKVLRLSFKQRIEALRKGESAARGLLAEGLIKGCLALVQDEFFVLDPGNNFEPAPRTGKTV</sequence>
<protein>
    <submittedName>
        <fullName evidence="1">ApbE family lipoprotein</fullName>
    </submittedName>
</protein>
<proteinExistence type="predicted"/>
<dbReference type="Gene3D" id="3.10.520.10">
    <property type="entry name" value="ApbE-like domains"/>
    <property type="match status" value="1"/>
</dbReference>
<comment type="caution">
    <text evidence="1">The sequence shown here is derived from an EMBL/GenBank/DDBJ whole genome shotgun (WGS) entry which is preliminary data.</text>
</comment>
<keyword evidence="2" id="KW-1185">Reference proteome</keyword>
<keyword evidence="1" id="KW-0449">Lipoprotein</keyword>
<name>A0A0D2GAV6_9BACT</name>
<gene>
    <name evidence="1" type="ORF">X474_21515</name>
</gene>
<dbReference type="AlphaFoldDB" id="A0A0D2GAV6"/>
<reference evidence="1 2" key="1">
    <citation type="submission" date="2013-11" db="EMBL/GenBank/DDBJ databases">
        <title>Metagenomic analysis of a methanogenic consortium involved in long chain n-alkane degradation.</title>
        <authorList>
            <person name="Davidova I.A."/>
            <person name="Callaghan A.V."/>
            <person name="Wawrik B."/>
            <person name="Pruitt S."/>
            <person name="Marks C."/>
            <person name="Duncan K.E."/>
            <person name="Suflita J.M."/>
        </authorList>
    </citation>
    <scope>NUCLEOTIDE SEQUENCE [LARGE SCALE GENOMIC DNA]</scope>
    <source>
        <strain evidence="1 2">SPR</strain>
    </source>
</reference>